<organism evidence="2 3">
    <name type="scientific">Brassica cretica</name>
    <name type="common">Mustard</name>
    <dbReference type="NCBI Taxonomy" id="69181"/>
    <lineage>
        <taxon>Eukaryota</taxon>
        <taxon>Viridiplantae</taxon>
        <taxon>Streptophyta</taxon>
        <taxon>Embryophyta</taxon>
        <taxon>Tracheophyta</taxon>
        <taxon>Spermatophyta</taxon>
        <taxon>Magnoliopsida</taxon>
        <taxon>eudicotyledons</taxon>
        <taxon>Gunneridae</taxon>
        <taxon>Pentapetalae</taxon>
        <taxon>rosids</taxon>
        <taxon>malvids</taxon>
        <taxon>Brassicales</taxon>
        <taxon>Brassicaceae</taxon>
        <taxon>Brassiceae</taxon>
        <taxon>Brassica</taxon>
    </lineage>
</organism>
<evidence type="ECO:0000256" key="1">
    <source>
        <dbReference type="SAM" id="MobiDB-lite"/>
    </source>
</evidence>
<dbReference type="AlphaFoldDB" id="A0A8S9Q090"/>
<evidence type="ECO:0000313" key="3">
    <source>
        <dbReference type="Proteomes" id="UP000712600"/>
    </source>
</evidence>
<reference evidence="2" key="1">
    <citation type="submission" date="2019-12" db="EMBL/GenBank/DDBJ databases">
        <title>Genome sequencing and annotation of Brassica cretica.</title>
        <authorList>
            <person name="Studholme D.J."/>
            <person name="Sarris P."/>
        </authorList>
    </citation>
    <scope>NUCLEOTIDE SEQUENCE</scope>
    <source>
        <strain evidence="2">PFS-109/04</strain>
        <tissue evidence="2">Leaf</tissue>
    </source>
</reference>
<feature type="compositionally biased region" description="Polar residues" evidence="1">
    <location>
        <begin position="200"/>
        <end position="231"/>
    </location>
</feature>
<sequence length="301" mass="32197">MVNLWFPSSNASAARPPLLTAGESQNPIPPLPPDPPDPDFPPLDNSPPLSHRELQTARLSKAVVSISHPPSTAGVDPFLPASPMFNLPAKQLPAVSFGSIGKANLENLETLKVIPPKPFSPVQTNRASNGSVPVPFILPPPSVNQNPILQKPSPAKLCAPSTSTLKILPPWSLPPLCQTKTMLMKLSNSPPPCPPKNSNQHSKSLQHTLPTTISLSKTLTPPFDSSPNSDPKPSLKRTRSNPSLEVFPSFTAQLSFFTSTEPKTSSRSEPHSPSSVHTFNPFAPLDPPGLLPPEEGKNLTQ</sequence>
<feature type="compositionally biased region" description="Polar residues" evidence="1">
    <location>
        <begin position="1"/>
        <end position="12"/>
    </location>
</feature>
<feature type="region of interest" description="Disordered" evidence="1">
    <location>
        <begin position="1"/>
        <end position="52"/>
    </location>
</feature>
<feature type="region of interest" description="Disordered" evidence="1">
    <location>
        <begin position="185"/>
        <end position="246"/>
    </location>
</feature>
<dbReference type="Proteomes" id="UP000712600">
    <property type="component" value="Unassembled WGS sequence"/>
</dbReference>
<protein>
    <submittedName>
        <fullName evidence="2">Uncharacterized protein</fullName>
    </submittedName>
</protein>
<feature type="region of interest" description="Disordered" evidence="1">
    <location>
        <begin position="258"/>
        <end position="301"/>
    </location>
</feature>
<evidence type="ECO:0000313" key="2">
    <source>
        <dbReference type="EMBL" id="KAF3537215.1"/>
    </source>
</evidence>
<proteinExistence type="predicted"/>
<comment type="caution">
    <text evidence="2">The sequence shown here is derived from an EMBL/GenBank/DDBJ whole genome shotgun (WGS) entry which is preliminary data.</text>
</comment>
<dbReference type="EMBL" id="QGKX02001290">
    <property type="protein sequence ID" value="KAF3537215.1"/>
    <property type="molecule type" value="Genomic_DNA"/>
</dbReference>
<name>A0A8S9Q090_BRACR</name>
<accession>A0A8S9Q090</accession>
<gene>
    <name evidence="2" type="ORF">F2Q69_00019606</name>
</gene>
<feature type="compositionally biased region" description="Pro residues" evidence="1">
    <location>
        <begin position="27"/>
        <end position="45"/>
    </location>
</feature>